<dbReference type="SUPFAM" id="SSF103473">
    <property type="entry name" value="MFS general substrate transporter"/>
    <property type="match status" value="1"/>
</dbReference>
<keyword evidence="4 6" id="KW-0472">Membrane</keyword>
<dbReference type="GO" id="GO:0005886">
    <property type="term" value="C:plasma membrane"/>
    <property type="evidence" value="ECO:0007669"/>
    <property type="project" value="UniProtKB-SubCell"/>
</dbReference>
<feature type="transmembrane region" description="Helical" evidence="6">
    <location>
        <begin position="168"/>
        <end position="190"/>
    </location>
</feature>
<evidence type="ECO:0000256" key="5">
    <source>
        <dbReference type="SAM" id="MobiDB-lite"/>
    </source>
</evidence>
<evidence type="ECO:0000256" key="6">
    <source>
        <dbReference type="SAM" id="Phobius"/>
    </source>
</evidence>
<feature type="transmembrane region" description="Helical" evidence="6">
    <location>
        <begin position="202"/>
        <end position="223"/>
    </location>
</feature>
<feature type="transmembrane region" description="Helical" evidence="6">
    <location>
        <begin position="380"/>
        <end position="403"/>
    </location>
</feature>
<dbReference type="PANTHER" id="PTHR23528">
    <property type="match status" value="1"/>
</dbReference>
<dbReference type="GO" id="GO:0022857">
    <property type="term" value="F:transmembrane transporter activity"/>
    <property type="evidence" value="ECO:0007669"/>
    <property type="project" value="InterPro"/>
</dbReference>
<feature type="transmembrane region" description="Helical" evidence="6">
    <location>
        <begin position="108"/>
        <end position="130"/>
    </location>
</feature>
<dbReference type="InterPro" id="IPR036259">
    <property type="entry name" value="MFS_trans_sf"/>
</dbReference>
<keyword evidence="2 6" id="KW-0812">Transmembrane</keyword>
<evidence type="ECO:0000313" key="9">
    <source>
        <dbReference type="Proteomes" id="UP000473525"/>
    </source>
</evidence>
<dbReference type="EMBL" id="WSEK01000004">
    <property type="protein sequence ID" value="MVQ50105.1"/>
    <property type="molecule type" value="Genomic_DNA"/>
</dbReference>
<feature type="transmembrane region" description="Helical" evidence="6">
    <location>
        <begin position="415"/>
        <end position="438"/>
    </location>
</feature>
<feature type="transmembrane region" description="Helical" evidence="6">
    <location>
        <begin position="286"/>
        <end position="307"/>
    </location>
</feature>
<proteinExistence type="predicted"/>
<accession>A0A6L6XX67</accession>
<feature type="domain" description="Major facilitator superfamily (MFS) profile" evidence="7">
    <location>
        <begin position="237"/>
        <end position="481"/>
    </location>
</feature>
<gene>
    <name evidence="8" type="ORF">GON03_13020</name>
</gene>
<evidence type="ECO:0000313" key="8">
    <source>
        <dbReference type="EMBL" id="MVQ50105.1"/>
    </source>
</evidence>
<sequence length="481" mass="50066">MSSDPRVVGDVCPPQRHGAGQRYGGSPVPGLRNAHNVRVTTATPPEDPAALGAVRRSALAEPTIDPPGRWIAFLTLASIGLWAGFFGPIQVLLAQQAEAIDADSKKQILSLVLGLGAFVSVVCNPVFGAFSDRTTLRMGRRLPWVIGGAAGGVLSLLVLSAADSVVVMALGWCGVQAALNAMLAAVTATVPDQVPVGSRGRIGGILAIAQTVGVIAGTGIASATGSITAGYLVTAGVLAVLTIPWCLDARDVPLLPEERPAAFDWGAFLRGFWVSPRAHPDFAWAWITRFLVNLCNALGLLYLLYYMQDVLGFSKDEADDKVFLLTAIYGVVVMATAVLFGVWSDRSGKRKVFVIWSGLVGGCATLMLAVVQTWPAAVCAAALMGIGYGIYVSVDFALITQVLPGAEDRGKDLGVINIANALPQVFAPFVAGVILLVVEAAGGVTETNGDGFSVGYGAVYLSAFACAVLGSVFVTRIRSVP</sequence>
<dbReference type="Proteomes" id="UP000473525">
    <property type="component" value="Unassembled WGS sequence"/>
</dbReference>
<evidence type="ECO:0000256" key="4">
    <source>
        <dbReference type="ARBA" id="ARBA00023136"/>
    </source>
</evidence>
<reference evidence="8 9" key="1">
    <citation type="submission" date="2019-12" db="EMBL/GenBank/DDBJ databases">
        <authorList>
            <person name="Huq M.A."/>
        </authorList>
    </citation>
    <scope>NUCLEOTIDE SEQUENCE [LARGE SCALE GENOMIC DNA]</scope>
    <source>
        <strain evidence="8 9">MAH-18</strain>
    </source>
</reference>
<feature type="transmembrane region" description="Helical" evidence="6">
    <location>
        <begin position="229"/>
        <end position="247"/>
    </location>
</feature>
<dbReference type="InterPro" id="IPR020846">
    <property type="entry name" value="MFS_dom"/>
</dbReference>
<dbReference type="PANTHER" id="PTHR23528:SF1">
    <property type="entry name" value="MAJOR FACILITATOR SUPERFAMILY (MFS) PROFILE DOMAIN-CONTAINING PROTEIN"/>
    <property type="match status" value="1"/>
</dbReference>
<feature type="transmembrane region" description="Helical" evidence="6">
    <location>
        <begin position="458"/>
        <end position="477"/>
    </location>
</feature>
<organism evidence="8 9">
    <name type="scientific">Nocardioides agri</name>
    <dbReference type="NCBI Taxonomy" id="2682843"/>
    <lineage>
        <taxon>Bacteria</taxon>
        <taxon>Bacillati</taxon>
        <taxon>Actinomycetota</taxon>
        <taxon>Actinomycetes</taxon>
        <taxon>Propionibacteriales</taxon>
        <taxon>Nocardioidaceae</taxon>
        <taxon>Nocardioides</taxon>
    </lineage>
</organism>
<dbReference type="Gene3D" id="1.20.1250.20">
    <property type="entry name" value="MFS general substrate transporter like domains"/>
    <property type="match status" value="2"/>
</dbReference>
<dbReference type="PROSITE" id="PS50850">
    <property type="entry name" value="MFS"/>
    <property type="match status" value="1"/>
</dbReference>
<feature type="transmembrane region" description="Helical" evidence="6">
    <location>
        <begin position="70"/>
        <end position="93"/>
    </location>
</feature>
<keyword evidence="9" id="KW-1185">Reference proteome</keyword>
<keyword evidence="3 6" id="KW-1133">Transmembrane helix</keyword>
<comment type="subcellular location">
    <subcellularLocation>
        <location evidence="1">Cell membrane</location>
        <topology evidence="1">Multi-pass membrane protein</topology>
    </subcellularLocation>
</comment>
<feature type="transmembrane region" description="Helical" evidence="6">
    <location>
        <begin position="322"/>
        <end position="342"/>
    </location>
</feature>
<protein>
    <submittedName>
        <fullName evidence="8">MFS transporter</fullName>
    </submittedName>
</protein>
<dbReference type="Pfam" id="PF13347">
    <property type="entry name" value="MFS_2"/>
    <property type="match status" value="1"/>
</dbReference>
<evidence type="ECO:0000256" key="3">
    <source>
        <dbReference type="ARBA" id="ARBA00022989"/>
    </source>
</evidence>
<evidence type="ECO:0000259" key="7">
    <source>
        <dbReference type="PROSITE" id="PS50850"/>
    </source>
</evidence>
<dbReference type="AlphaFoldDB" id="A0A6L6XX67"/>
<comment type="caution">
    <text evidence="8">The sequence shown here is derived from an EMBL/GenBank/DDBJ whole genome shotgun (WGS) entry which is preliminary data.</text>
</comment>
<evidence type="ECO:0000256" key="2">
    <source>
        <dbReference type="ARBA" id="ARBA00022692"/>
    </source>
</evidence>
<feature type="transmembrane region" description="Helical" evidence="6">
    <location>
        <begin position="142"/>
        <end position="162"/>
    </location>
</feature>
<feature type="region of interest" description="Disordered" evidence="5">
    <location>
        <begin position="1"/>
        <end position="27"/>
    </location>
</feature>
<evidence type="ECO:0000256" key="1">
    <source>
        <dbReference type="ARBA" id="ARBA00004651"/>
    </source>
</evidence>
<feature type="transmembrane region" description="Helical" evidence="6">
    <location>
        <begin position="354"/>
        <end position="374"/>
    </location>
</feature>
<name>A0A6L6XX67_9ACTN</name>